<evidence type="ECO:0000313" key="2">
    <source>
        <dbReference type="Proteomes" id="UP000735302"/>
    </source>
</evidence>
<evidence type="ECO:0000313" key="1">
    <source>
        <dbReference type="EMBL" id="GFN98595.1"/>
    </source>
</evidence>
<dbReference type="Proteomes" id="UP000735302">
    <property type="component" value="Unassembled WGS sequence"/>
</dbReference>
<accession>A0AAV3ZRK5</accession>
<sequence length="103" mass="11788">MKANKIQQEKTRVRRNVRLRVRREACASENSAEESEIESLAENILKPKYRQPENNTRKMERTRLEGSLQSKSTVLKNTKGFCCGFKPVPLVLPSEDSNLAIIV</sequence>
<gene>
    <name evidence="1" type="ORF">PoB_002510100</name>
</gene>
<reference evidence="1 2" key="1">
    <citation type="journal article" date="2021" name="Elife">
        <title>Chloroplast acquisition without the gene transfer in kleptoplastic sea slugs, Plakobranchus ocellatus.</title>
        <authorList>
            <person name="Maeda T."/>
            <person name="Takahashi S."/>
            <person name="Yoshida T."/>
            <person name="Shimamura S."/>
            <person name="Takaki Y."/>
            <person name="Nagai Y."/>
            <person name="Toyoda A."/>
            <person name="Suzuki Y."/>
            <person name="Arimoto A."/>
            <person name="Ishii H."/>
            <person name="Satoh N."/>
            <person name="Nishiyama T."/>
            <person name="Hasebe M."/>
            <person name="Maruyama T."/>
            <person name="Minagawa J."/>
            <person name="Obokata J."/>
            <person name="Shigenobu S."/>
        </authorList>
    </citation>
    <scope>NUCLEOTIDE SEQUENCE [LARGE SCALE GENOMIC DNA]</scope>
</reference>
<dbReference type="AlphaFoldDB" id="A0AAV3ZRK5"/>
<protein>
    <submittedName>
        <fullName evidence="1">Uncharacterized protein</fullName>
    </submittedName>
</protein>
<proteinExistence type="predicted"/>
<comment type="caution">
    <text evidence="1">The sequence shown here is derived from an EMBL/GenBank/DDBJ whole genome shotgun (WGS) entry which is preliminary data.</text>
</comment>
<organism evidence="1 2">
    <name type="scientific">Plakobranchus ocellatus</name>
    <dbReference type="NCBI Taxonomy" id="259542"/>
    <lineage>
        <taxon>Eukaryota</taxon>
        <taxon>Metazoa</taxon>
        <taxon>Spiralia</taxon>
        <taxon>Lophotrochozoa</taxon>
        <taxon>Mollusca</taxon>
        <taxon>Gastropoda</taxon>
        <taxon>Heterobranchia</taxon>
        <taxon>Euthyneura</taxon>
        <taxon>Panpulmonata</taxon>
        <taxon>Sacoglossa</taxon>
        <taxon>Placobranchoidea</taxon>
        <taxon>Plakobranchidae</taxon>
        <taxon>Plakobranchus</taxon>
    </lineage>
</organism>
<keyword evidence="2" id="KW-1185">Reference proteome</keyword>
<dbReference type="EMBL" id="BLXT01002860">
    <property type="protein sequence ID" value="GFN98595.1"/>
    <property type="molecule type" value="Genomic_DNA"/>
</dbReference>
<name>A0AAV3ZRK5_9GAST</name>